<dbReference type="OrthoDB" id="9795268at2"/>
<comment type="caution">
    <text evidence="2">The sequence shown here is derived from an EMBL/GenBank/DDBJ whole genome shotgun (WGS) entry which is preliminary data.</text>
</comment>
<sequence length="237" mass="25716">MPVRKIVKIDEDKCNGCGDCVPSCVEGAIQVIDGKARLVSETYCDGLGACLGECPMDAISIEERDAPEFDESAAVEHAARKETNQPVHACPSTRMMSFERQANSSDRSAAVSDHSMLSSWPVQLTLVPPHAPFLKGADILLAADCVPFAYPAFHRDFLQGKSLLIACPKLDDYEAHLEKLTQIFRSARPRSVTVLRMEVPCCGGLTHMVRQASLESGVSFPIQETTIGVRGQILASV</sequence>
<dbReference type="PANTHER" id="PTHR42895:SF1">
    <property type="entry name" value="IRON-SULFUR CLUSTER PROTEIN"/>
    <property type="match status" value="1"/>
</dbReference>
<keyword evidence="3" id="KW-1185">Reference proteome</keyword>
<protein>
    <submittedName>
        <fullName evidence="2">4Fe-4S ferredoxin</fullName>
    </submittedName>
</protein>
<dbReference type="EMBL" id="JQAN02000006">
    <property type="protein sequence ID" value="PPD58958.1"/>
    <property type="molecule type" value="Genomic_DNA"/>
</dbReference>
<dbReference type="SUPFAM" id="SSF54862">
    <property type="entry name" value="4Fe-4S ferredoxins"/>
    <property type="match status" value="1"/>
</dbReference>
<dbReference type="Pfam" id="PF12837">
    <property type="entry name" value="Fer4_6"/>
    <property type="match status" value="1"/>
</dbReference>
<evidence type="ECO:0000313" key="3">
    <source>
        <dbReference type="Proteomes" id="UP000235653"/>
    </source>
</evidence>
<dbReference type="AlphaFoldDB" id="A0A2P5P9H4"/>
<dbReference type="PROSITE" id="PS51379">
    <property type="entry name" value="4FE4S_FER_2"/>
    <property type="match status" value="2"/>
</dbReference>
<dbReference type="Gene3D" id="3.30.70.20">
    <property type="match status" value="1"/>
</dbReference>
<feature type="domain" description="4Fe-4S ferredoxin-type" evidence="1">
    <location>
        <begin position="35"/>
        <end position="64"/>
    </location>
</feature>
<name>A0A2P5P9H4_9CHLR</name>
<dbReference type="InterPro" id="IPR052911">
    <property type="entry name" value="Corrinoid_activation_enz"/>
</dbReference>
<dbReference type="RefSeq" id="WP_102330444.1">
    <property type="nucleotide sequence ID" value="NZ_CP058566.2"/>
</dbReference>
<evidence type="ECO:0000259" key="1">
    <source>
        <dbReference type="PROSITE" id="PS51379"/>
    </source>
</evidence>
<accession>A0A2P5P9H4</accession>
<dbReference type="PANTHER" id="PTHR42895">
    <property type="entry name" value="IRON-SULFUR CLUSTER-BINDING PROTEIN-RELATED"/>
    <property type="match status" value="1"/>
</dbReference>
<feature type="domain" description="4Fe-4S ferredoxin-type" evidence="1">
    <location>
        <begin position="5"/>
        <end position="34"/>
    </location>
</feature>
<evidence type="ECO:0000313" key="2">
    <source>
        <dbReference type="EMBL" id="PPD58958.1"/>
    </source>
</evidence>
<gene>
    <name evidence="2" type="ORF">JP09_003610</name>
</gene>
<organism evidence="2 3">
    <name type="scientific">Dehalogenimonas etheniformans</name>
    <dbReference type="NCBI Taxonomy" id="1536648"/>
    <lineage>
        <taxon>Bacteria</taxon>
        <taxon>Bacillati</taxon>
        <taxon>Chloroflexota</taxon>
        <taxon>Dehalococcoidia</taxon>
        <taxon>Dehalococcoidales</taxon>
        <taxon>Dehalococcoidaceae</taxon>
        <taxon>Dehalogenimonas</taxon>
    </lineage>
</organism>
<reference evidence="2 3" key="1">
    <citation type="journal article" date="2017" name="ISME J.">
        <title>Grape pomace compost harbors organohalide-respiring Dehalogenimonas species with novel reductive dehalogenase genes.</title>
        <authorList>
            <person name="Yang Y."/>
            <person name="Higgins S.A."/>
            <person name="Yan J."/>
            <person name="Simsir B."/>
            <person name="Chourey K."/>
            <person name="Iyer R."/>
            <person name="Hettich R.L."/>
            <person name="Baldwin B."/>
            <person name="Ogles D.M."/>
            <person name="Loffler F.E."/>
        </authorList>
    </citation>
    <scope>NUCLEOTIDE SEQUENCE [LARGE SCALE GENOMIC DNA]</scope>
    <source>
        <strain evidence="2 3">GP</strain>
    </source>
</reference>
<dbReference type="Proteomes" id="UP000235653">
    <property type="component" value="Unassembled WGS sequence"/>
</dbReference>
<dbReference type="InterPro" id="IPR017896">
    <property type="entry name" value="4Fe4S_Fe-S-bd"/>
</dbReference>
<proteinExistence type="predicted"/>